<dbReference type="AlphaFoldDB" id="A0AA41N1Z1"/>
<feature type="compositionally biased region" description="Pro residues" evidence="4">
    <location>
        <begin position="1"/>
        <end position="11"/>
    </location>
</feature>
<dbReference type="PANTHER" id="PTHR10502">
    <property type="entry name" value="ANNEXIN"/>
    <property type="match status" value="1"/>
</dbReference>
<evidence type="ECO:0000256" key="2">
    <source>
        <dbReference type="ARBA" id="ARBA00022737"/>
    </source>
</evidence>
<proteinExistence type="inferred from homology"/>
<dbReference type="SUPFAM" id="SSF47874">
    <property type="entry name" value="Annexin"/>
    <property type="match status" value="1"/>
</dbReference>
<dbReference type="PROSITE" id="PS00223">
    <property type="entry name" value="ANNEXIN_1"/>
    <property type="match status" value="1"/>
</dbReference>
<dbReference type="GO" id="GO:0005544">
    <property type="term" value="F:calcium-dependent phospholipid binding"/>
    <property type="evidence" value="ECO:0007669"/>
    <property type="project" value="InterPro"/>
</dbReference>
<dbReference type="PANTHER" id="PTHR10502:SF29">
    <property type="entry name" value="ANNEXIN A11"/>
    <property type="match status" value="1"/>
</dbReference>
<comment type="caution">
    <text evidence="5">The sequence shown here is derived from an EMBL/GenBank/DDBJ whole genome shotgun (WGS) entry which is preliminary data.</text>
</comment>
<sequence length="125" mass="13962">MQPVLPEPGPPGGSFQAVSEDDGWRHQKSICRETSGDLEQSMLAVVKCLKNTPAFFAERLNKARSWAGTKDRTLIRIMVSRSEIDLLDIRAEYKRMFGKSLYHDITGDTSGDFQKILLKICGGSD</sequence>
<dbReference type="Pfam" id="PF00191">
    <property type="entry name" value="Annexin"/>
    <property type="match status" value="1"/>
</dbReference>
<dbReference type="InterPro" id="IPR018502">
    <property type="entry name" value="Annexin_repeat"/>
</dbReference>
<dbReference type="GO" id="GO:0006909">
    <property type="term" value="P:phagocytosis"/>
    <property type="evidence" value="ECO:0007669"/>
    <property type="project" value="TreeGrafter"/>
</dbReference>
<keyword evidence="6" id="KW-1185">Reference proteome</keyword>
<keyword evidence="3" id="KW-0041">Annexin</keyword>
<reference evidence="5" key="1">
    <citation type="submission" date="2020-03" db="EMBL/GenBank/DDBJ databases">
        <title>Studies in the Genomics of Life Span.</title>
        <authorList>
            <person name="Glass D."/>
        </authorList>
    </citation>
    <scope>NUCLEOTIDE SEQUENCE</scope>
    <source>
        <strain evidence="5">SUZIE</strain>
        <tissue evidence="5">Muscle</tissue>
    </source>
</reference>
<dbReference type="FunFam" id="1.10.220.10:FF:000001">
    <property type="entry name" value="Annexin"/>
    <property type="match status" value="1"/>
</dbReference>
<dbReference type="Proteomes" id="UP001166674">
    <property type="component" value="Unassembled WGS sequence"/>
</dbReference>
<dbReference type="InterPro" id="IPR037104">
    <property type="entry name" value="Annexin_sf"/>
</dbReference>
<dbReference type="GO" id="GO:0005737">
    <property type="term" value="C:cytoplasm"/>
    <property type="evidence" value="ECO:0007669"/>
    <property type="project" value="TreeGrafter"/>
</dbReference>
<evidence type="ECO:0000313" key="5">
    <source>
        <dbReference type="EMBL" id="MBZ3882245.1"/>
    </source>
</evidence>
<feature type="region of interest" description="Disordered" evidence="4">
    <location>
        <begin position="1"/>
        <end position="26"/>
    </location>
</feature>
<dbReference type="GO" id="GO:0001786">
    <property type="term" value="F:phosphatidylserine binding"/>
    <property type="evidence" value="ECO:0007669"/>
    <property type="project" value="TreeGrafter"/>
</dbReference>
<dbReference type="GO" id="GO:0032506">
    <property type="term" value="P:cytokinetic process"/>
    <property type="evidence" value="ECO:0007669"/>
    <property type="project" value="TreeGrafter"/>
</dbReference>
<dbReference type="SMART" id="SM00335">
    <property type="entry name" value="ANX"/>
    <property type="match status" value="1"/>
</dbReference>
<dbReference type="EMBL" id="JAATJV010380944">
    <property type="protein sequence ID" value="MBZ3882245.1"/>
    <property type="molecule type" value="Genomic_DNA"/>
</dbReference>
<gene>
    <name evidence="5" type="ORF">SUZIE_166975</name>
</gene>
<protein>
    <submittedName>
        <fullName evidence="5">Annexin A11</fullName>
    </submittedName>
</protein>
<dbReference type="GO" id="GO:0005886">
    <property type="term" value="C:plasma membrane"/>
    <property type="evidence" value="ECO:0007669"/>
    <property type="project" value="TreeGrafter"/>
</dbReference>
<accession>A0AA41N1Z1</accession>
<organism evidence="5 6">
    <name type="scientific">Sciurus carolinensis</name>
    <name type="common">Eastern gray squirrel</name>
    <dbReference type="NCBI Taxonomy" id="30640"/>
    <lineage>
        <taxon>Eukaryota</taxon>
        <taxon>Metazoa</taxon>
        <taxon>Chordata</taxon>
        <taxon>Craniata</taxon>
        <taxon>Vertebrata</taxon>
        <taxon>Euteleostomi</taxon>
        <taxon>Mammalia</taxon>
        <taxon>Eutheria</taxon>
        <taxon>Euarchontoglires</taxon>
        <taxon>Glires</taxon>
        <taxon>Rodentia</taxon>
        <taxon>Sciuromorpha</taxon>
        <taxon>Sciuridae</taxon>
        <taxon>Sciurinae</taxon>
        <taxon>Sciurini</taxon>
        <taxon>Sciurus</taxon>
    </lineage>
</organism>
<dbReference type="GO" id="GO:0005509">
    <property type="term" value="F:calcium ion binding"/>
    <property type="evidence" value="ECO:0007669"/>
    <property type="project" value="InterPro"/>
</dbReference>
<dbReference type="PROSITE" id="PS51897">
    <property type="entry name" value="ANNEXIN_2"/>
    <property type="match status" value="1"/>
</dbReference>
<dbReference type="InterPro" id="IPR018252">
    <property type="entry name" value="Annexin_repeat_CS"/>
</dbReference>
<keyword evidence="2" id="KW-0677">Repeat</keyword>
<dbReference type="GO" id="GO:0012506">
    <property type="term" value="C:vesicle membrane"/>
    <property type="evidence" value="ECO:0007669"/>
    <property type="project" value="TreeGrafter"/>
</dbReference>
<evidence type="ECO:0000256" key="3">
    <source>
        <dbReference type="ARBA" id="ARBA00023216"/>
    </source>
</evidence>
<comment type="similarity">
    <text evidence="1">Belongs to the annexin family.</text>
</comment>
<evidence type="ECO:0000256" key="1">
    <source>
        <dbReference type="ARBA" id="ARBA00007831"/>
    </source>
</evidence>
<evidence type="ECO:0000256" key="4">
    <source>
        <dbReference type="SAM" id="MobiDB-lite"/>
    </source>
</evidence>
<dbReference type="GO" id="GO:0005634">
    <property type="term" value="C:nucleus"/>
    <property type="evidence" value="ECO:0007669"/>
    <property type="project" value="TreeGrafter"/>
</dbReference>
<dbReference type="Gene3D" id="1.10.220.10">
    <property type="entry name" value="Annexin"/>
    <property type="match status" value="1"/>
</dbReference>
<name>A0AA41N1Z1_SCICA</name>
<evidence type="ECO:0000313" key="6">
    <source>
        <dbReference type="Proteomes" id="UP001166674"/>
    </source>
</evidence>